<feature type="transmembrane region" description="Helical" evidence="5">
    <location>
        <begin position="277"/>
        <end position="297"/>
    </location>
</feature>
<dbReference type="GO" id="GO:0016020">
    <property type="term" value="C:membrane"/>
    <property type="evidence" value="ECO:0007669"/>
    <property type="project" value="UniProtKB-SubCell"/>
</dbReference>
<comment type="subcellular location">
    <subcellularLocation>
        <location evidence="1">Membrane</location>
        <topology evidence="1">Multi-pass membrane protein</topology>
    </subcellularLocation>
</comment>
<feature type="transmembrane region" description="Helical" evidence="5">
    <location>
        <begin position="222"/>
        <end position="240"/>
    </location>
</feature>
<evidence type="ECO:0000256" key="1">
    <source>
        <dbReference type="ARBA" id="ARBA00004141"/>
    </source>
</evidence>
<feature type="transmembrane region" description="Helical" evidence="5">
    <location>
        <begin position="252"/>
        <end position="271"/>
    </location>
</feature>
<dbReference type="Proteomes" id="UP000694872">
    <property type="component" value="Unplaced"/>
</dbReference>
<sequence length="347" mass="40110">MPDLDPYDIVHPDCITCCDNEKSKRIQYADEARDYMNECVTKNKTLPPHVVNLVDKDVETCRKKTSSDDNEELRRRAFALYKSYVEGRKEDGKCPTCVYIGPRGEKVLFKGDALKNEDVYCDYDPSFNHFLSVAFMILFVMLLFTSGFIYVVANTRSLKEFFRDFILFIAIPALIVIIVLNFSMCYFKCSRLVPCNFIYILVAVFTYSILAGVLTAILETTIIFFVFAATTVVVLFWILLGFTRYNFKEWSLYLYTIFLEIAAVIALVFLFRTFTKLRYGLVQFFIALCCTMLYDVIMVMNLQMILSGRIMELDETDFAMAGILLYTSLVELFWSLIQVTGLYDKCS</sequence>
<dbReference type="KEGG" id="pxu:106118592"/>
<feature type="transmembrane region" description="Helical" evidence="5">
    <location>
        <begin position="130"/>
        <end position="153"/>
    </location>
</feature>
<protein>
    <submittedName>
        <fullName evidence="6">Uncharacterized protein LOC106118592</fullName>
    </submittedName>
</protein>
<reference evidence="6" key="1">
    <citation type="submission" date="2025-08" db="UniProtKB">
        <authorList>
            <consortium name="RefSeq"/>
        </authorList>
    </citation>
    <scope>IDENTIFICATION</scope>
</reference>
<feature type="transmembrane region" description="Helical" evidence="5">
    <location>
        <begin position="318"/>
        <end position="337"/>
    </location>
</feature>
<dbReference type="GeneID" id="106118592"/>
<accession>A0AAJ6ZB21</accession>
<organism evidence="6">
    <name type="scientific">Papilio xuthus</name>
    <name type="common">Asian swallowtail butterfly</name>
    <dbReference type="NCBI Taxonomy" id="66420"/>
    <lineage>
        <taxon>Eukaryota</taxon>
        <taxon>Metazoa</taxon>
        <taxon>Ecdysozoa</taxon>
        <taxon>Arthropoda</taxon>
        <taxon>Hexapoda</taxon>
        <taxon>Insecta</taxon>
        <taxon>Pterygota</taxon>
        <taxon>Neoptera</taxon>
        <taxon>Endopterygota</taxon>
        <taxon>Lepidoptera</taxon>
        <taxon>Glossata</taxon>
        <taxon>Ditrysia</taxon>
        <taxon>Papilionoidea</taxon>
        <taxon>Papilionidae</taxon>
        <taxon>Papilioninae</taxon>
        <taxon>Papilio</taxon>
    </lineage>
</organism>
<dbReference type="AlphaFoldDB" id="A0AAJ6ZB21"/>
<dbReference type="PANTHER" id="PTHR23291:SF47">
    <property type="entry name" value="TRANSMEMBRANE BAX INHIBITOR MOTIF CONTAINING 7"/>
    <property type="match status" value="1"/>
</dbReference>
<proteinExistence type="inferred from homology"/>
<name>A0AAJ6ZB21_PAPXU</name>
<evidence type="ECO:0000256" key="3">
    <source>
        <dbReference type="ARBA" id="ARBA00022989"/>
    </source>
</evidence>
<keyword evidence="2 5" id="KW-0812">Transmembrane</keyword>
<dbReference type="InterPro" id="IPR006214">
    <property type="entry name" value="Bax_inhibitor_1-related"/>
</dbReference>
<evidence type="ECO:0000313" key="6">
    <source>
        <dbReference type="RefSeq" id="XP_013168716.1"/>
    </source>
</evidence>
<keyword evidence="4 5" id="KW-0472">Membrane</keyword>
<feature type="transmembrane region" description="Helical" evidence="5">
    <location>
        <begin position="197"/>
        <end position="216"/>
    </location>
</feature>
<dbReference type="PANTHER" id="PTHR23291">
    <property type="entry name" value="BAX INHIBITOR-RELATED"/>
    <property type="match status" value="1"/>
</dbReference>
<gene>
    <name evidence="6" type="primary">LOC106118592</name>
</gene>
<dbReference type="RefSeq" id="XP_013168716.1">
    <property type="nucleotide sequence ID" value="XM_013313262.1"/>
</dbReference>
<keyword evidence="3 5" id="KW-1133">Transmembrane helix</keyword>
<evidence type="ECO:0000256" key="5">
    <source>
        <dbReference type="RuleBase" id="RU004379"/>
    </source>
</evidence>
<comment type="similarity">
    <text evidence="5">Belongs to the BI1 family.</text>
</comment>
<evidence type="ECO:0000256" key="2">
    <source>
        <dbReference type="ARBA" id="ARBA00022692"/>
    </source>
</evidence>
<feature type="transmembrane region" description="Helical" evidence="5">
    <location>
        <begin position="165"/>
        <end position="185"/>
    </location>
</feature>
<evidence type="ECO:0000256" key="4">
    <source>
        <dbReference type="ARBA" id="ARBA00023136"/>
    </source>
</evidence>